<dbReference type="Proteomes" id="UP000054144">
    <property type="component" value="Unassembled WGS sequence"/>
</dbReference>
<dbReference type="PANTHER" id="PTHR11786:SF0">
    <property type="entry name" value="ARYLAMINE N-ACETYLTRANSFERASE 4-RELATED"/>
    <property type="match status" value="1"/>
</dbReference>
<evidence type="ECO:0000256" key="1">
    <source>
        <dbReference type="ARBA" id="ARBA00006547"/>
    </source>
</evidence>
<dbReference type="OrthoDB" id="10260017at2759"/>
<dbReference type="AlphaFoldDB" id="A0A0D7A3S2"/>
<dbReference type="GO" id="GO:0016407">
    <property type="term" value="F:acetyltransferase activity"/>
    <property type="evidence" value="ECO:0007669"/>
    <property type="project" value="InterPro"/>
</dbReference>
<dbReference type="SUPFAM" id="SSF54001">
    <property type="entry name" value="Cysteine proteinases"/>
    <property type="match status" value="1"/>
</dbReference>
<evidence type="ECO:0000313" key="2">
    <source>
        <dbReference type="EMBL" id="KIY45687.1"/>
    </source>
</evidence>
<sequence length="349" mass="39904">MESHSFTNNESGRLCGNRLIRKVPSQYSEEQVAKWLDHIGYPRTLLSSRFEANLENLQLLMRLQLLSFPFENTPLHYTKEHVVDVSPQGLYQRLVNQHKGFGSVCFGNNQLMLQMLRGLGYRWVRVYPGAARVNASDDASSVDFTSLQHQVLFVQPSLNGLETYMVDVGWGGSGLARPILLCDGCTVAGTAPPEEHRLVHGAHSESSVDYCFWRLQVRCGQHQPQWRTMYQFSETEFFAADFDVWNYVGAQRPPDGPLWRTNPFMAQVLCVRYFLTDDLGHMGRLVLSRDRVKRQIGDKSQVIRTLRNEWERIAALRELFGLAIEETDASYIQGLPSALVNSYEVRSRL</sequence>
<protein>
    <submittedName>
        <fullName evidence="2">Cysteine proteinase</fullName>
    </submittedName>
</protein>
<dbReference type="PANTHER" id="PTHR11786">
    <property type="entry name" value="N-HYDROXYARYLAMINE O-ACETYLTRANSFERASE"/>
    <property type="match status" value="1"/>
</dbReference>
<name>A0A0D7A3S2_9AGAR</name>
<dbReference type="InterPro" id="IPR038765">
    <property type="entry name" value="Papain-like_cys_pep_sf"/>
</dbReference>
<reference evidence="2 3" key="1">
    <citation type="journal article" date="2015" name="Fungal Genet. Biol.">
        <title>Evolution of novel wood decay mechanisms in Agaricales revealed by the genome sequences of Fistulina hepatica and Cylindrobasidium torrendii.</title>
        <authorList>
            <person name="Floudas D."/>
            <person name="Held B.W."/>
            <person name="Riley R."/>
            <person name="Nagy L.G."/>
            <person name="Koehler G."/>
            <person name="Ransdell A.S."/>
            <person name="Younus H."/>
            <person name="Chow J."/>
            <person name="Chiniquy J."/>
            <person name="Lipzen A."/>
            <person name="Tritt A."/>
            <person name="Sun H."/>
            <person name="Haridas S."/>
            <person name="LaButti K."/>
            <person name="Ohm R.A."/>
            <person name="Kues U."/>
            <person name="Blanchette R.A."/>
            <person name="Grigoriev I.V."/>
            <person name="Minto R.E."/>
            <person name="Hibbett D.S."/>
        </authorList>
    </citation>
    <scope>NUCLEOTIDE SEQUENCE [LARGE SCALE GENOMIC DNA]</scope>
    <source>
        <strain evidence="2 3">ATCC 64428</strain>
    </source>
</reference>
<evidence type="ECO:0000313" key="3">
    <source>
        <dbReference type="Proteomes" id="UP000054144"/>
    </source>
</evidence>
<dbReference type="Gene3D" id="3.30.2140.20">
    <property type="match status" value="1"/>
</dbReference>
<dbReference type="InterPro" id="IPR053710">
    <property type="entry name" value="Arylamine_NAT_domain_sf"/>
</dbReference>
<proteinExistence type="inferred from homology"/>
<dbReference type="InterPro" id="IPR001447">
    <property type="entry name" value="Arylamine_N-AcTrfase"/>
</dbReference>
<comment type="similarity">
    <text evidence="1">Belongs to the arylamine N-acetyltransferase family.</text>
</comment>
<gene>
    <name evidence="2" type="ORF">FISHEDRAFT_48617</name>
</gene>
<dbReference type="EMBL" id="KN882046">
    <property type="protein sequence ID" value="KIY45687.1"/>
    <property type="molecule type" value="Genomic_DNA"/>
</dbReference>
<dbReference type="Pfam" id="PF00797">
    <property type="entry name" value="Acetyltransf_2"/>
    <property type="match status" value="1"/>
</dbReference>
<organism evidence="2 3">
    <name type="scientific">Fistulina hepatica ATCC 64428</name>
    <dbReference type="NCBI Taxonomy" id="1128425"/>
    <lineage>
        <taxon>Eukaryota</taxon>
        <taxon>Fungi</taxon>
        <taxon>Dikarya</taxon>
        <taxon>Basidiomycota</taxon>
        <taxon>Agaricomycotina</taxon>
        <taxon>Agaricomycetes</taxon>
        <taxon>Agaricomycetidae</taxon>
        <taxon>Agaricales</taxon>
        <taxon>Fistulinaceae</taxon>
        <taxon>Fistulina</taxon>
    </lineage>
</organism>
<keyword evidence="3" id="KW-1185">Reference proteome</keyword>
<accession>A0A0D7A3S2</accession>